<evidence type="ECO:0000313" key="3">
    <source>
        <dbReference type="Proteomes" id="UP000001449"/>
    </source>
</evidence>
<reference evidence="2 3" key="1">
    <citation type="journal article" date="2004" name="Science">
        <title>The genome of the diatom Thalassiosira pseudonana: ecology, evolution, and metabolism.</title>
        <authorList>
            <person name="Armbrust E.V."/>
            <person name="Berges J.A."/>
            <person name="Bowler C."/>
            <person name="Green B.R."/>
            <person name="Martinez D."/>
            <person name="Putnam N.H."/>
            <person name="Zhou S."/>
            <person name="Allen A.E."/>
            <person name="Apt K.E."/>
            <person name="Bechner M."/>
            <person name="Brzezinski M.A."/>
            <person name="Chaal B.K."/>
            <person name="Chiovitti A."/>
            <person name="Davis A.K."/>
            <person name="Demarest M.S."/>
            <person name="Detter J.C."/>
            <person name="Glavina T."/>
            <person name="Goodstein D."/>
            <person name="Hadi M.Z."/>
            <person name="Hellsten U."/>
            <person name="Hildebrand M."/>
            <person name="Jenkins B.D."/>
            <person name="Jurka J."/>
            <person name="Kapitonov V.V."/>
            <person name="Kroger N."/>
            <person name="Lau W.W."/>
            <person name="Lane T.W."/>
            <person name="Larimer F.W."/>
            <person name="Lippmeier J.C."/>
            <person name="Lucas S."/>
            <person name="Medina M."/>
            <person name="Montsant A."/>
            <person name="Obornik M."/>
            <person name="Parker M.S."/>
            <person name="Palenik B."/>
            <person name="Pazour G.J."/>
            <person name="Richardson P.M."/>
            <person name="Rynearson T.A."/>
            <person name="Saito M.A."/>
            <person name="Schwartz D.C."/>
            <person name="Thamatrakoln K."/>
            <person name="Valentin K."/>
            <person name="Vardi A."/>
            <person name="Wilkerson F.P."/>
            <person name="Rokhsar D.S."/>
        </authorList>
    </citation>
    <scope>NUCLEOTIDE SEQUENCE [LARGE SCALE GENOMIC DNA]</scope>
    <source>
        <strain evidence="2 3">CCMP1335</strain>
    </source>
</reference>
<dbReference type="RefSeq" id="XP_002289173.1">
    <property type="nucleotide sequence ID" value="XM_002289137.1"/>
</dbReference>
<feature type="compositionally biased region" description="Low complexity" evidence="1">
    <location>
        <begin position="472"/>
        <end position="503"/>
    </location>
</feature>
<dbReference type="eggNOG" id="ENOG502RUMW">
    <property type="taxonomic scope" value="Eukaryota"/>
</dbReference>
<dbReference type="EMBL" id="CM000641">
    <property type="protein sequence ID" value="EED92710.1"/>
    <property type="molecule type" value="Genomic_DNA"/>
</dbReference>
<evidence type="ECO:0000256" key="1">
    <source>
        <dbReference type="SAM" id="MobiDB-lite"/>
    </source>
</evidence>
<dbReference type="Proteomes" id="UP000001449">
    <property type="component" value="Chromosome 4"/>
</dbReference>
<dbReference type="PANTHER" id="PTHR21113:SF4">
    <property type="entry name" value="CHITIN-BINDING TYPE-4 DOMAIN-CONTAINING PROTEIN"/>
    <property type="match status" value="1"/>
</dbReference>
<dbReference type="GeneID" id="7446763"/>
<name>B8C132_THAPS</name>
<feature type="region of interest" description="Disordered" evidence="1">
    <location>
        <begin position="335"/>
        <end position="386"/>
    </location>
</feature>
<feature type="compositionally biased region" description="Low complexity" evidence="1">
    <location>
        <begin position="533"/>
        <end position="550"/>
    </location>
</feature>
<feature type="compositionally biased region" description="Polar residues" evidence="1">
    <location>
        <begin position="921"/>
        <end position="941"/>
    </location>
</feature>
<dbReference type="PANTHER" id="PTHR21113">
    <property type="entry name" value="AGAP001705-PA"/>
    <property type="match status" value="1"/>
</dbReference>
<accession>B8C132</accession>
<keyword evidence="3" id="KW-1185">Reference proteome</keyword>
<feature type="region of interest" description="Disordered" evidence="1">
    <location>
        <begin position="921"/>
        <end position="955"/>
    </location>
</feature>
<dbReference type="AlphaFoldDB" id="B8C132"/>
<feature type="region of interest" description="Disordered" evidence="1">
    <location>
        <begin position="159"/>
        <end position="182"/>
    </location>
</feature>
<feature type="region of interest" description="Disordered" evidence="1">
    <location>
        <begin position="432"/>
        <end position="503"/>
    </location>
</feature>
<sequence>MPFKFRRKKARCTSSLAAADRAAPSSIQSLLFLTYTILLLSIPATAQDSNNFFCGTSWQDASDNCSSRQHCPQGTDDECSTEGHICFGGTTCDVTLGHGNAFKYANVDYNDISNTRFCGVGWNEAVEGCSVETHCPKCPEGYSCYGGLSCNVQDLMKEEAESEASSESTSANPIGKHDPRCPDADDTKCPGAKSVLSLNEGQTCFGETTCYYSEDLVPTLTPTIPASGPPPTPAPVPYKEPANNRFCGASWGMAVASCSVETHCPSGLSDDCPPGETCHGGTSCNIIDIVEQAKVPEGPTLKPTMPPRTTHCPDGECPEGLICYGGMKCNAADMTHAPSPAPTRSPSETPTLRPTNPTRAPSANPTTLTFAPITSTPTISPKPTYAPTIFIPESDMRHSYWCGKPCTSGQDTECPNQLTCFAFTTCRPSPKPIPQPASVKSLSPSESLQQTNAPGMSENNETIIVEKEEETTTPAATNQTSAPSQTTQTSSGPPTSVTTTSQPSYLVATSTPTDTTVVSPTTSPTNVTIVESSFPTSSPSFSQPSSEITSKPPTTSVSIPAPAPGLIAKVGSVLTAAKPGVTNEILLSFDAATGTESPTKLYQYDGFVNALGIFSKGKMGSNHFYLGDDAVGGENFGLVNIALFLAHASVESVKFDVCDEISWEKDVFGMYPLSNACGQGRFTGSTSEYASSNQCTAEEASMACQVDANMKAIAETQATWPGAPPPLECYPTTSPARVTGAWNPLLDSIDPNNVPSPNSFGSTDVAGCCWWGRGPFPRYGSAGTCNIGKLNYYLGARAAEEGRSSRYESVDFCSDPSAICRGHSDDNIKNAEVRWIMGMLYWENTVQAYNKDGWSYMDELHTFVDGGMADADIFGAISRIVTRGCHDTCGNAISNAERRDKFDKLISIFTKAQNGPVIETVTPTTAPKQTPFPSKSPTSRPTLRPTAKDTMSPMTNAPISLAPTTLFGLSPEELSSRLNVPNSYCATSIDDARTNCATATMLTCNEGDPPCVIGTACFGNVLCSPDVNDAQMDSEESPNPAASLVLNTVTCGENCLRPLNFNECQGATHTVSSFPKCLGIAIGEVCESQGECGPKALIGNCDGDRSVFIRVFVEQCSSTADAQVETIKAAKPTMYPSISPEPSPVADVGVVATSSSSPVKPNRENDEYSIGLNAWWKDVPLGKNGSLRLSVCSLLSLSYLSMTIVFIIQS</sequence>
<dbReference type="HOGENOM" id="CLU_269876_0_0_1"/>
<dbReference type="KEGG" id="tps:THAPSDRAFT_4157"/>
<gene>
    <name evidence="2" type="ORF">THAPSDRAFT_4157</name>
</gene>
<dbReference type="InParanoid" id="B8C132"/>
<organism evidence="2 3">
    <name type="scientific">Thalassiosira pseudonana</name>
    <name type="common">Marine diatom</name>
    <name type="synonym">Cyclotella nana</name>
    <dbReference type="NCBI Taxonomy" id="35128"/>
    <lineage>
        <taxon>Eukaryota</taxon>
        <taxon>Sar</taxon>
        <taxon>Stramenopiles</taxon>
        <taxon>Ochrophyta</taxon>
        <taxon>Bacillariophyta</taxon>
        <taxon>Coscinodiscophyceae</taxon>
        <taxon>Thalassiosirophycidae</taxon>
        <taxon>Thalassiosirales</taxon>
        <taxon>Thalassiosiraceae</taxon>
        <taxon>Thalassiosira</taxon>
    </lineage>
</organism>
<feature type="region of interest" description="Disordered" evidence="1">
    <location>
        <begin position="533"/>
        <end position="557"/>
    </location>
</feature>
<reference evidence="2 3" key="2">
    <citation type="journal article" date="2008" name="Nature">
        <title>The Phaeodactylum genome reveals the evolutionary history of diatom genomes.</title>
        <authorList>
            <person name="Bowler C."/>
            <person name="Allen A.E."/>
            <person name="Badger J.H."/>
            <person name="Grimwood J."/>
            <person name="Jabbari K."/>
            <person name="Kuo A."/>
            <person name="Maheswari U."/>
            <person name="Martens C."/>
            <person name="Maumus F."/>
            <person name="Otillar R.P."/>
            <person name="Rayko E."/>
            <person name="Salamov A."/>
            <person name="Vandepoele K."/>
            <person name="Beszteri B."/>
            <person name="Gruber A."/>
            <person name="Heijde M."/>
            <person name="Katinka M."/>
            <person name="Mock T."/>
            <person name="Valentin K."/>
            <person name="Verret F."/>
            <person name="Berges J.A."/>
            <person name="Brownlee C."/>
            <person name="Cadoret J.P."/>
            <person name="Chiovitti A."/>
            <person name="Choi C.J."/>
            <person name="Coesel S."/>
            <person name="De Martino A."/>
            <person name="Detter J.C."/>
            <person name="Durkin C."/>
            <person name="Falciatore A."/>
            <person name="Fournet J."/>
            <person name="Haruta M."/>
            <person name="Huysman M.J."/>
            <person name="Jenkins B.D."/>
            <person name="Jiroutova K."/>
            <person name="Jorgensen R.E."/>
            <person name="Joubert Y."/>
            <person name="Kaplan A."/>
            <person name="Kroger N."/>
            <person name="Kroth P.G."/>
            <person name="La Roche J."/>
            <person name="Lindquist E."/>
            <person name="Lommer M."/>
            <person name="Martin-Jezequel V."/>
            <person name="Lopez P.J."/>
            <person name="Lucas S."/>
            <person name="Mangogna M."/>
            <person name="McGinnis K."/>
            <person name="Medlin L.K."/>
            <person name="Montsant A."/>
            <person name="Oudot-Le Secq M.P."/>
            <person name="Napoli C."/>
            <person name="Obornik M."/>
            <person name="Parker M.S."/>
            <person name="Petit J.L."/>
            <person name="Porcel B.M."/>
            <person name="Poulsen N."/>
            <person name="Robison M."/>
            <person name="Rychlewski L."/>
            <person name="Rynearson T.A."/>
            <person name="Schmutz J."/>
            <person name="Shapiro H."/>
            <person name="Siaut M."/>
            <person name="Stanley M."/>
            <person name="Sussman M.R."/>
            <person name="Taylor A.R."/>
            <person name="Vardi A."/>
            <person name="von Dassow P."/>
            <person name="Vyverman W."/>
            <person name="Willis A."/>
            <person name="Wyrwicz L.S."/>
            <person name="Rokhsar D.S."/>
            <person name="Weissenbach J."/>
            <person name="Armbrust E.V."/>
            <person name="Green B.R."/>
            <person name="Van de Peer Y."/>
            <person name="Grigoriev I.V."/>
        </authorList>
    </citation>
    <scope>NUCLEOTIDE SEQUENCE [LARGE SCALE GENOMIC DNA]</scope>
    <source>
        <strain evidence="2 3">CCMP1335</strain>
    </source>
</reference>
<protein>
    <submittedName>
        <fullName evidence="2">Uncharacterized protein</fullName>
    </submittedName>
</protein>
<evidence type="ECO:0000313" key="2">
    <source>
        <dbReference type="EMBL" id="EED92710.1"/>
    </source>
</evidence>
<feature type="compositionally biased region" description="Low complexity" evidence="1">
    <location>
        <begin position="372"/>
        <end position="383"/>
    </location>
</feature>
<feature type="compositionally biased region" description="Polar residues" evidence="1">
    <location>
        <begin position="438"/>
        <end position="454"/>
    </location>
</feature>
<dbReference type="PaxDb" id="35128-Thaps4157"/>
<dbReference type="OMA" id="CDEISWE"/>
<feature type="compositionally biased region" description="Polar residues" evidence="1">
    <location>
        <begin position="342"/>
        <end position="369"/>
    </location>
</feature>
<proteinExistence type="predicted"/>